<protein>
    <submittedName>
        <fullName evidence="1">Uncharacterized protein</fullName>
    </submittedName>
</protein>
<accession>A0A939S220</accession>
<reference evidence="1" key="1">
    <citation type="submission" date="2021-03" db="EMBL/GenBank/DDBJ databases">
        <title>Whole Genome Sequence of Bradyrhizobium sp. Strain 144S4.</title>
        <authorList>
            <person name="Bromfield E.S.P."/>
            <person name="Cloutier S."/>
        </authorList>
    </citation>
    <scope>NUCLEOTIDE SEQUENCE [LARGE SCALE GENOMIC DNA]</scope>
    <source>
        <strain evidence="1">144S4</strain>
    </source>
</reference>
<name>A0A939S220_9BRAD</name>
<dbReference type="EMBL" id="CP086136">
    <property type="protein sequence ID" value="UEM16779.1"/>
    <property type="molecule type" value="Genomic_DNA"/>
</dbReference>
<evidence type="ECO:0000313" key="2">
    <source>
        <dbReference type="EMBL" id="UEM16779.1"/>
    </source>
</evidence>
<evidence type="ECO:0000313" key="3">
    <source>
        <dbReference type="Proteomes" id="UP000664702"/>
    </source>
</evidence>
<dbReference type="RefSeq" id="WP_208086365.1">
    <property type="nucleotide sequence ID" value="NZ_CP086136.1"/>
</dbReference>
<evidence type="ECO:0000313" key="1">
    <source>
        <dbReference type="EMBL" id="MBO1864009.1"/>
    </source>
</evidence>
<dbReference type="Proteomes" id="UP000664702">
    <property type="component" value="Chromosome"/>
</dbReference>
<organism evidence="1">
    <name type="scientific">Bradyrhizobium barranii subsp. barranii</name>
    <dbReference type="NCBI Taxonomy" id="2823807"/>
    <lineage>
        <taxon>Bacteria</taxon>
        <taxon>Pseudomonadati</taxon>
        <taxon>Pseudomonadota</taxon>
        <taxon>Alphaproteobacteria</taxon>
        <taxon>Hyphomicrobiales</taxon>
        <taxon>Nitrobacteraceae</taxon>
        <taxon>Bradyrhizobium</taxon>
        <taxon>Bradyrhizobium barranii</taxon>
    </lineage>
</organism>
<dbReference type="KEGG" id="bban:J4G43_022725"/>
<dbReference type="AlphaFoldDB" id="A0A939S220"/>
<sequence length="112" mass="12725">MIDVRDQVYDPTGETFKDITVAYGTGAENIEKPNWRSDLVIGPSEYRAAGLHKPTIFRLDLMNRKRLPWCEKYFVPNDYVRGQNIICGTLSDAQRSAALSCFVAQNLKFPLP</sequence>
<gene>
    <name evidence="2" type="ORF">J4G43_022725</name>
    <name evidence="1" type="ORF">J4G43_24750</name>
</gene>
<reference evidence="2 3" key="2">
    <citation type="journal article" date="2022" name="Int. J. Syst. Evol. Microbiol.">
        <title>Strains of Bradyrhizobium barranii sp. nov. associated with legumes native to Canada are symbionts of soybeans and belong to different subspecies (subsp. barranii subsp. nov. and subsp. apii subsp. nov.) and symbiovars (sv. glycinearum and sv. septentrionale).</title>
        <authorList>
            <person name="Bromfield E.S.P."/>
            <person name="Cloutier S."/>
            <person name="Wasai-Hara S."/>
            <person name="Minamisawa K."/>
        </authorList>
    </citation>
    <scope>NUCLEOTIDE SEQUENCE [LARGE SCALE GENOMIC DNA]</scope>
    <source>
        <strain evidence="2 3">144S4</strain>
    </source>
</reference>
<proteinExistence type="predicted"/>
<dbReference type="EMBL" id="JAGEMI010000001">
    <property type="protein sequence ID" value="MBO1864009.1"/>
    <property type="molecule type" value="Genomic_DNA"/>
</dbReference>